<dbReference type="InterPro" id="IPR027246">
    <property type="entry name" value="Porin_Euk/Tom40"/>
</dbReference>
<evidence type="ECO:0000256" key="4">
    <source>
        <dbReference type="ARBA" id="ARBA00022452"/>
    </source>
</evidence>
<keyword evidence="7" id="KW-0653">Protein transport</keyword>
<dbReference type="GeneID" id="63771273"/>
<comment type="function">
    <text evidence="12">Channel-forming protein essential for import of protein precursors into mitochondria.</text>
</comment>
<evidence type="ECO:0000256" key="2">
    <source>
        <dbReference type="ARBA" id="ARBA00010510"/>
    </source>
</evidence>
<dbReference type="STRING" id="1141098.A0A1Y2EJY1"/>
<dbReference type="FunFam" id="2.40.160.10:FF:000009">
    <property type="entry name" value="Mitochondrial import receptor subunit TOM40"/>
    <property type="match status" value="1"/>
</dbReference>
<evidence type="ECO:0000313" key="15">
    <source>
        <dbReference type="EMBL" id="ORY71604.1"/>
    </source>
</evidence>
<dbReference type="Gene3D" id="2.40.160.10">
    <property type="entry name" value="Porin"/>
    <property type="match status" value="1"/>
</dbReference>
<dbReference type="GO" id="GO:0045040">
    <property type="term" value="P:protein insertion into mitochondrial outer membrane"/>
    <property type="evidence" value="ECO:0007669"/>
    <property type="project" value="EnsemblFungi"/>
</dbReference>
<keyword evidence="8" id="KW-0406">Ion transport</keyword>
<keyword evidence="6" id="KW-1000">Mitochondrion outer membrane</keyword>
<evidence type="ECO:0000256" key="13">
    <source>
        <dbReference type="ARBA" id="ARBA00078731"/>
    </source>
</evidence>
<evidence type="ECO:0000256" key="8">
    <source>
        <dbReference type="ARBA" id="ARBA00023065"/>
    </source>
</evidence>
<keyword evidence="9" id="KW-0626">Porin</keyword>
<keyword evidence="10" id="KW-0496">Mitochondrion</keyword>
<keyword evidence="15" id="KW-0675">Receptor</keyword>
<dbReference type="PANTHER" id="PTHR10802">
    <property type="entry name" value="MITOCHONDRIAL IMPORT RECEPTOR SUBUNIT TOM40"/>
    <property type="match status" value="1"/>
</dbReference>
<organism evidence="15 16">
    <name type="scientific">Pseudomassariella vexata</name>
    <dbReference type="NCBI Taxonomy" id="1141098"/>
    <lineage>
        <taxon>Eukaryota</taxon>
        <taxon>Fungi</taxon>
        <taxon>Dikarya</taxon>
        <taxon>Ascomycota</taxon>
        <taxon>Pezizomycotina</taxon>
        <taxon>Sordariomycetes</taxon>
        <taxon>Xylariomycetidae</taxon>
        <taxon>Amphisphaeriales</taxon>
        <taxon>Pseudomassariaceae</taxon>
        <taxon>Pseudomassariella</taxon>
    </lineage>
</organism>
<reference evidence="15 16" key="1">
    <citation type="submission" date="2016-07" db="EMBL/GenBank/DDBJ databases">
        <title>Pervasive Adenine N6-methylation of Active Genes in Fungi.</title>
        <authorList>
            <consortium name="DOE Joint Genome Institute"/>
            <person name="Mondo S.J."/>
            <person name="Dannebaum R.O."/>
            <person name="Kuo R.C."/>
            <person name="Labutti K."/>
            <person name="Haridas S."/>
            <person name="Kuo A."/>
            <person name="Salamov A."/>
            <person name="Ahrendt S.R."/>
            <person name="Lipzen A."/>
            <person name="Sullivan W."/>
            <person name="Andreopoulos W.B."/>
            <person name="Clum A."/>
            <person name="Lindquist E."/>
            <person name="Daum C."/>
            <person name="Ramamoorthy G.K."/>
            <person name="Gryganskyi A."/>
            <person name="Culley D."/>
            <person name="Magnuson J.K."/>
            <person name="James T.Y."/>
            <person name="O'Malley M.A."/>
            <person name="Stajich J.E."/>
            <person name="Spatafora J.W."/>
            <person name="Visel A."/>
            <person name="Grigoriev I.V."/>
        </authorList>
    </citation>
    <scope>NUCLEOTIDE SEQUENCE [LARGE SCALE GENOMIC DNA]</scope>
    <source>
        <strain evidence="15 16">CBS 129021</strain>
    </source>
</reference>
<evidence type="ECO:0000256" key="11">
    <source>
        <dbReference type="ARBA" id="ARBA00023136"/>
    </source>
</evidence>
<dbReference type="GO" id="GO:0008320">
    <property type="term" value="F:protein transmembrane transporter activity"/>
    <property type="evidence" value="ECO:0007669"/>
    <property type="project" value="EnsemblFungi"/>
</dbReference>
<evidence type="ECO:0000256" key="10">
    <source>
        <dbReference type="ARBA" id="ARBA00023128"/>
    </source>
</evidence>
<dbReference type="GO" id="GO:0015288">
    <property type="term" value="F:porin activity"/>
    <property type="evidence" value="ECO:0007669"/>
    <property type="project" value="UniProtKB-KW"/>
</dbReference>
<evidence type="ECO:0000256" key="14">
    <source>
        <dbReference type="SAM" id="MobiDB-lite"/>
    </source>
</evidence>
<dbReference type="InterPro" id="IPR037930">
    <property type="entry name" value="Tom40"/>
</dbReference>
<dbReference type="GO" id="GO:0006811">
    <property type="term" value="P:monoatomic ion transport"/>
    <property type="evidence" value="ECO:0007669"/>
    <property type="project" value="UniProtKB-KW"/>
</dbReference>
<evidence type="ECO:0000256" key="1">
    <source>
        <dbReference type="ARBA" id="ARBA00004374"/>
    </source>
</evidence>
<sequence length="370" mass="40222">MSQAAPTVTPLEISLPPAPSSSTPLSKFSALYQNPITRSLTSVYDAFHKRRAELNLSNPGTVEGIAKECQREVFLTNYMHTGLRADLTKAFSMSPLFQVSHQFAIGERLTPYAFAALFGTNNVFLQGSMDNDGLLSTRFNYRWTPALVTKTQFQIGSQDMASIEHEYVGADFTSSLKMLNPSYLEGGLTGIFIGSHLQSVTSKLALGAEAMWQRAAMNQPPESALSYAARYKSDDWIASLQLQAQGALNATYWRRLSDKVQAGVDMTLSIVPGAGGMMGAGWQKEGITTIGAKYDFRMSTFRAQVDSTGKLSCLLEKRVAPPVMMSFGCDVDHVKQQARVGLGITIEAGGEELQEQQEAMGAAASPNIPF</sequence>
<evidence type="ECO:0000256" key="5">
    <source>
        <dbReference type="ARBA" id="ARBA00022692"/>
    </source>
</evidence>
<evidence type="ECO:0000256" key="7">
    <source>
        <dbReference type="ARBA" id="ARBA00022927"/>
    </source>
</evidence>
<dbReference type="GO" id="GO:0005742">
    <property type="term" value="C:mitochondrial outer membrane translocase complex"/>
    <property type="evidence" value="ECO:0007669"/>
    <property type="project" value="EnsemblFungi"/>
</dbReference>
<proteinExistence type="inferred from homology"/>
<feature type="region of interest" description="Disordered" evidence="14">
    <location>
        <begin position="1"/>
        <end position="24"/>
    </location>
</feature>
<comment type="subcellular location">
    <subcellularLocation>
        <location evidence="1">Mitochondrion outer membrane</location>
        <topology evidence="1">Multi-pass membrane protein</topology>
    </subcellularLocation>
</comment>
<evidence type="ECO:0000256" key="9">
    <source>
        <dbReference type="ARBA" id="ARBA00023114"/>
    </source>
</evidence>
<evidence type="ECO:0000256" key="6">
    <source>
        <dbReference type="ARBA" id="ARBA00022787"/>
    </source>
</evidence>
<comment type="caution">
    <text evidence="15">The sequence shown here is derived from an EMBL/GenBank/DDBJ whole genome shotgun (WGS) entry which is preliminary data.</text>
</comment>
<keyword evidence="5" id="KW-0812">Transmembrane</keyword>
<gene>
    <name evidence="15" type="ORF">BCR38DRAFT_331513</name>
</gene>
<protein>
    <recommendedName>
        <fullName evidence="13">Translocase of outer membrane 40 kDa subunit</fullName>
    </recommendedName>
</protein>
<dbReference type="InParanoid" id="A0A1Y2EJY1"/>
<name>A0A1Y2EJY1_9PEZI</name>
<dbReference type="Proteomes" id="UP000193689">
    <property type="component" value="Unassembled WGS sequence"/>
</dbReference>
<dbReference type="InterPro" id="IPR023614">
    <property type="entry name" value="Porin_dom_sf"/>
</dbReference>
<dbReference type="GO" id="GO:0046930">
    <property type="term" value="C:pore complex"/>
    <property type="evidence" value="ECO:0007669"/>
    <property type="project" value="UniProtKB-KW"/>
</dbReference>
<dbReference type="EMBL" id="MCFJ01000001">
    <property type="protein sequence ID" value="ORY71604.1"/>
    <property type="molecule type" value="Genomic_DNA"/>
</dbReference>
<dbReference type="FunCoup" id="A0A1Y2EJY1">
    <property type="interactions" value="808"/>
</dbReference>
<evidence type="ECO:0000256" key="12">
    <source>
        <dbReference type="ARBA" id="ARBA00053390"/>
    </source>
</evidence>
<dbReference type="Pfam" id="PF01459">
    <property type="entry name" value="Porin_3"/>
    <property type="match status" value="1"/>
</dbReference>
<dbReference type="GO" id="GO:0030150">
    <property type="term" value="P:protein import into mitochondrial matrix"/>
    <property type="evidence" value="ECO:0007669"/>
    <property type="project" value="EnsemblFungi"/>
</dbReference>
<keyword evidence="4" id="KW-1134">Transmembrane beta strand</keyword>
<keyword evidence="16" id="KW-1185">Reference proteome</keyword>
<comment type="similarity">
    <text evidence="2">Belongs to the Tom40 family.</text>
</comment>
<dbReference type="AlphaFoldDB" id="A0A1Y2EJY1"/>
<keyword evidence="11" id="KW-0472">Membrane</keyword>
<dbReference type="RefSeq" id="XP_040721196.1">
    <property type="nucleotide sequence ID" value="XM_040855061.1"/>
</dbReference>
<dbReference type="CDD" id="cd07305">
    <property type="entry name" value="Porin3_Tom40"/>
    <property type="match status" value="1"/>
</dbReference>
<dbReference type="OrthoDB" id="19656at2759"/>
<keyword evidence="3" id="KW-0813">Transport</keyword>
<evidence type="ECO:0000313" key="16">
    <source>
        <dbReference type="Proteomes" id="UP000193689"/>
    </source>
</evidence>
<evidence type="ECO:0000256" key="3">
    <source>
        <dbReference type="ARBA" id="ARBA00022448"/>
    </source>
</evidence>
<accession>A0A1Y2EJY1</accession>